<proteinExistence type="predicted"/>
<evidence type="ECO:0000313" key="4">
    <source>
        <dbReference type="Proteomes" id="UP000799118"/>
    </source>
</evidence>
<reference evidence="3" key="1">
    <citation type="journal article" date="2019" name="Environ. Microbiol.">
        <title>Fungal ecological strategies reflected in gene transcription - a case study of two litter decomposers.</title>
        <authorList>
            <person name="Barbi F."/>
            <person name="Kohler A."/>
            <person name="Barry K."/>
            <person name="Baskaran P."/>
            <person name="Daum C."/>
            <person name="Fauchery L."/>
            <person name="Ihrmark K."/>
            <person name="Kuo A."/>
            <person name="LaButti K."/>
            <person name="Lipzen A."/>
            <person name="Morin E."/>
            <person name="Grigoriev I.V."/>
            <person name="Henrissat B."/>
            <person name="Lindahl B."/>
            <person name="Martin F."/>
        </authorList>
    </citation>
    <scope>NUCLEOTIDE SEQUENCE</scope>
    <source>
        <strain evidence="3">JB14</strain>
    </source>
</reference>
<gene>
    <name evidence="3" type="ORF">BT96DRAFT_1004712</name>
</gene>
<keyword evidence="4" id="KW-1185">Reference proteome</keyword>
<organism evidence="3 4">
    <name type="scientific">Gymnopus androsaceus JB14</name>
    <dbReference type="NCBI Taxonomy" id="1447944"/>
    <lineage>
        <taxon>Eukaryota</taxon>
        <taxon>Fungi</taxon>
        <taxon>Dikarya</taxon>
        <taxon>Basidiomycota</taxon>
        <taxon>Agaricomycotina</taxon>
        <taxon>Agaricomycetes</taxon>
        <taxon>Agaricomycetidae</taxon>
        <taxon>Agaricales</taxon>
        <taxon>Marasmiineae</taxon>
        <taxon>Omphalotaceae</taxon>
        <taxon>Gymnopus</taxon>
    </lineage>
</organism>
<protein>
    <submittedName>
        <fullName evidence="3">Uncharacterized protein</fullName>
    </submittedName>
</protein>
<feature type="coiled-coil region" evidence="1">
    <location>
        <begin position="184"/>
        <end position="240"/>
    </location>
</feature>
<keyword evidence="1" id="KW-0175">Coiled coil</keyword>
<evidence type="ECO:0000256" key="2">
    <source>
        <dbReference type="SAM" id="MobiDB-lite"/>
    </source>
</evidence>
<feature type="region of interest" description="Disordered" evidence="2">
    <location>
        <begin position="415"/>
        <end position="442"/>
    </location>
</feature>
<name>A0A6A4GRV4_9AGAR</name>
<dbReference type="AlphaFoldDB" id="A0A6A4GRV4"/>
<dbReference type="EMBL" id="ML769774">
    <property type="protein sequence ID" value="KAE9387884.1"/>
    <property type="molecule type" value="Genomic_DNA"/>
</dbReference>
<sequence length="442" mass="49944">MSASSPISIYSRTPSPEYIPRSLSPVLELDEPSVQSPDITSHRNLFTNTTPVSRFGSRAFDGDDSEVVTTLSFLPRETRNAVVSLFDILDANFERFFKVQSDAIIAQIAHAQEIETLKNQIECYKTLKVQNDDLNSSLLSQLHFAHCDISNLGVENAEHQKRIQILQVENHDCSTLFNGCQSTLADTVLERDRLREEVEDLRTRFHLPFDDVFSEVRKDTERLRGELEDWRLRANLLEGELVAAYRREEGLRNEILSLSNRFNGCGGERNELARLVLCLSRLDVLPFLHCLRDNIDRIYDYTAALTPQSFTTTYLLCFIHKFLDGFRSIIHASQAGQQSVSNSIQRPVVARDYALFFSSEIGPSAFEYARRANNMVRANVLSHPYPSDRISPVVPDPTGLSSMLYDSPSPISLRASESEELDELDSSSDSNGIFGETSDDFV</sequence>
<dbReference type="Proteomes" id="UP000799118">
    <property type="component" value="Unassembled WGS sequence"/>
</dbReference>
<accession>A0A6A4GRV4</accession>
<evidence type="ECO:0000313" key="3">
    <source>
        <dbReference type="EMBL" id="KAE9387884.1"/>
    </source>
</evidence>
<evidence type="ECO:0000256" key="1">
    <source>
        <dbReference type="SAM" id="Coils"/>
    </source>
</evidence>